<evidence type="ECO:0000256" key="4">
    <source>
        <dbReference type="ARBA" id="ARBA00022801"/>
    </source>
</evidence>
<feature type="compositionally biased region" description="Basic residues" evidence="11">
    <location>
        <begin position="240"/>
        <end position="254"/>
    </location>
</feature>
<evidence type="ECO:0000256" key="9">
    <source>
        <dbReference type="ARBA" id="ARBA00024355"/>
    </source>
</evidence>
<keyword evidence="15" id="KW-1185">Reference proteome</keyword>
<dbReference type="Proteomes" id="UP000789572">
    <property type="component" value="Unassembled WGS sequence"/>
</dbReference>
<gene>
    <name evidence="14" type="ORF">POCULU_LOCUS9972</name>
</gene>
<comment type="subcellular location">
    <subcellularLocation>
        <location evidence="1">Nucleus</location>
        <location evidence="1">Nucleolus</location>
    </subcellularLocation>
</comment>
<keyword evidence="6" id="KW-0067">ATP-binding</keyword>
<dbReference type="InterPro" id="IPR000629">
    <property type="entry name" value="RNA-helicase_DEAD-box_CS"/>
</dbReference>
<dbReference type="PROSITE" id="PS51194">
    <property type="entry name" value="HELICASE_CTER"/>
    <property type="match status" value="1"/>
</dbReference>
<dbReference type="Pfam" id="PF00270">
    <property type="entry name" value="DEAD"/>
    <property type="match status" value="1"/>
</dbReference>
<evidence type="ECO:0000256" key="7">
    <source>
        <dbReference type="ARBA" id="ARBA00022884"/>
    </source>
</evidence>
<dbReference type="GO" id="GO:0005524">
    <property type="term" value="F:ATP binding"/>
    <property type="evidence" value="ECO:0007669"/>
    <property type="project" value="UniProtKB-KW"/>
</dbReference>
<comment type="catalytic activity">
    <reaction evidence="10">
        <text>ATP + H2O = ADP + phosphate + H(+)</text>
        <dbReference type="Rhea" id="RHEA:13065"/>
        <dbReference type="ChEBI" id="CHEBI:15377"/>
        <dbReference type="ChEBI" id="CHEBI:15378"/>
        <dbReference type="ChEBI" id="CHEBI:30616"/>
        <dbReference type="ChEBI" id="CHEBI:43474"/>
        <dbReference type="ChEBI" id="CHEBI:456216"/>
        <dbReference type="EC" id="3.6.4.13"/>
    </reaction>
</comment>
<accession>A0A9N9DUG9</accession>
<feature type="domain" description="Helicase C-terminal" evidence="13">
    <location>
        <begin position="71"/>
        <end position="232"/>
    </location>
</feature>
<dbReference type="CDD" id="cd18787">
    <property type="entry name" value="SF2_C_DEAD"/>
    <property type="match status" value="1"/>
</dbReference>
<reference evidence="14" key="1">
    <citation type="submission" date="2021-06" db="EMBL/GenBank/DDBJ databases">
        <authorList>
            <person name="Kallberg Y."/>
            <person name="Tangrot J."/>
            <person name="Rosling A."/>
        </authorList>
    </citation>
    <scope>NUCLEOTIDE SEQUENCE</scope>
    <source>
        <strain evidence="14">IA702</strain>
    </source>
</reference>
<evidence type="ECO:0000256" key="10">
    <source>
        <dbReference type="ARBA" id="ARBA00047984"/>
    </source>
</evidence>
<feature type="region of interest" description="Disordered" evidence="11">
    <location>
        <begin position="235"/>
        <end position="255"/>
    </location>
</feature>
<name>A0A9N9DUG9_9GLOM</name>
<dbReference type="GO" id="GO:0016787">
    <property type="term" value="F:hydrolase activity"/>
    <property type="evidence" value="ECO:0007669"/>
    <property type="project" value="UniProtKB-KW"/>
</dbReference>
<dbReference type="SUPFAM" id="SSF52540">
    <property type="entry name" value="P-loop containing nucleoside triphosphate hydrolases"/>
    <property type="match status" value="1"/>
</dbReference>
<keyword evidence="3" id="KW-0547">Nucleotide-binding</keyword>
<organism evidence="14 15">
    <name type="scientific">Paraglomus occultum</name>
    <dbReference type="NCBI Taxonomy" id="144539"/>
    <lineage>
        <taxon>Eukaryota</taxon>
        <taxon>Fungi</taxon>
        <taxon>Fungi incertae sedis</taxon>
        <taxon>Mucoromycota</taxon>
        <taxon>Glomeromycotina</taxon>
        <taxon>Glomeromycetes</taxon>
        <taxon>Paraglomerales</taxon>
        <taxon>Paraglomeraceae</taxon>
        <taxon>Paraglomus</taxon>
    </lineage>
</organism>
<evidence type="ECO:0000256" key="6">
    <source>
        <dbReference type="ARBA" id="ARBA00022840"/>
    </source>
</evidence>
<dbReference type="AlphaFoldDB" id="A0A9N9DUG9"/>
<dbReference type="GO" id="GO:0005829">
    <property type="term" value="C:cytosol"/>
    <property type="evidence" value="ECO:0007669"/>
    <property type="project" value="TreeGrafter"/>
</dbReference>
<dbReference type="Pfam" id="PF00271">
    <property type="entry name" value="Helicase_C"/>
    <property type="match status" value="1"/>
</dbReference>
<dbReference type="FunFam" id="3.40.50.300:FF:000759">
    <property type="entry name" value="probable ATP-dependent RNA helicase DDX52"/>
    <property type="match status" value="1"/>
</dbReference>
<dbReference type="EC" id="3.6.4.13" evidence="2"/>
<feature type="domain" description="Helicase ATP-binding" evidence="12">
    <location>
        <begin position="1"/>
        <end position="60"/>
    </location>
</feature>
<keyword evidence="7" id="KW-0694">RNA-binding</keyword>
<evidence type="ECO:0000256" key="3">
    <source>
        <dbReference type="ARBA" id="ARBA00022741"/>
    </source>
</evidence>
<evidence type="ECO:0000313" key="14">
    <source>
        <dbReference type="EMBL" id="CAG8651473.1"/>
    </source>
</evidence>
<sequence length="282" mass="32253">VKHLVLDEADRLLEMGFLEQTDEIFHACSNPKLQTYLFSATLPSGVETLANTIMKDPIKVVIGIKNAATDTVNQELVYVGQEEGKLIAIRQLVQQGLKPPVLIFVQSIERAKELFHELIYDGINVDVIHSERTKAQRDAIIQSFMQAKIWILIATELMARGMDFKGINLVINYDFPQTVQSYIHRIGRTGRAGRPGAAITYFTKEDAPYLKSIVNVIKESGCQVPDWMLQLKNPSQESKKKLRRKPIERKRINTRSKYDLAKIKHKRELVEASKKRKLQQEK</sequence>
<dbReference type="InterPro" id="IPR001650">
    <property type="entry name" value="Helicase_C-like"/>
</dbReference>
<dbReference type="InterPro" id="IPR011545">
    <property type="entry name" value="DEAD/DEAH_box_helicase_dom"/>
</dbReference>
<comment type="caution">
    <text evidence="14">The sequence shown here is derived from an EMBL/GenBank/DDBJ whole genome shotgun (WGS) entry which is preliminary data.</text>
</comment>
<evidence type="ECO:0000256" key="1">
    <source>
        <dbReference type="ARBA" id="ARBA00004604"/>
    </source>
</evidence>
<keyword evidence="4" id="KW-0378">Hydrolase</keyword>
<evidence type="ECO:0000313" key="15">
    <source>
        <dbReference type="Proteomes" id="UP000789572"/>
    </source>
</evidence>
<comment type="similarity">
    <text evidence="9">Belongs to the DEAD box helicase family. DDX52/ROK1 subfamily.</text>
</comment>
<dbReference type="Gene3D" id="3.40.50.300">
    <property type="entry name" value="P-loop containing nucleotide triphosphate hydrolases"/>
    <property type="match status" value="2"/>
</dbReference>
<keyword evidence="8" id="KW-0539">Nucleus</keyword>
<keyword evidence="5" id="KW-0347">Helicase</keyword>
<evidence type="ECO:0000256" key="8">
    <source>
        <dbReference type="ARBA" id="ARBA00023242"/>
    </source>
</evidence>
<dbReference type="GO" id="GO:0003723">
    <property type="term" value="F:RNA binding"/>
    <property type="evidence" value="ECO:0007669"/>
    <property type="project" value="UniProtKB-KW"/>
</dbReference>
<dbReference type="PANTHER" id="PTHR47959:SF15">
    <property type="entry name" value="RNA HELICASE"/>
    <property type="match status" value="1"/>
</dbReference>
<proteinExistence type="inferred from homology"/>
<evidence type="ECO:0000259" key="13">
    <source>
        <dbReference type="PROSITE" id="PS51194"/>
    </source>
</evidence>
<dbReference type="OrthoDB" id="360161at2759"/>
<dbReference type="InterPro" id="IPR014001">
    <property type="entry name" value="Helicase_ATP-bd"/>
</dbReference>
<dbReference type="GO" id="GO:0005730">
    <property type="term" value="C:nucleolus"/>
    <property type="evidence" value="ECO:0007669"/>
    <property type="project" value="UniProtKB-SubCell"/>
</dbReference>
<protein>
    <recommendedName>
        <fullName evidence="2">RNA helicase</fullName>
        <ecNumber evidence="2">3.6.4.13</ecNumber>
    </recommendedName>
</protein>
<evidence type="ECO:0000256" key="11">
    <source>
        <dbReference type="SAM" id="MobiDB-lite"/>
    </source>
</evidence>
<dbReference type="GO" id="GO:0003724">
    <property type="term" value="F:RNA helicase activity"/>
    <property type="evidence" value="ECO:0007669"/>
    <property type="project" value="UniProtKB-EC"/>
</dbReference>
<dbReference type="SMART" id="SM00490">
    <property type="entry name" value="HELICc"/>
    <property type="match status" value="1"/>
</dbReference>
<dbReference type="PROSITE" id="PS51192">
    <property type="entry name" value="HELICASE_ATP_BIND_1"/>
    <property type="match status" value="1"/>
</dbReference>
<evidence type="ECO:0000256" key="2">
    <source>
        <dbReference type="ARBA" id="ARBA00012552"/>
    </source>
</evidence>
<feature type="non-terminal residue" evidence="14">
    <location>
        <position position="282"/>
    </location>
</feature>
<dbReference type="EMBL" id="CAJVPJ010004382">
    <property type="protein sequence ID" value="CAG8651473.1"/>
    <property type="molecule type" value="Genomic_DNA"/>
</dbReference>
<dbReference type="InterPro" id="IPR050079">
    <property type="entry name" value="DEAD_box_RNA_helicase"/>
</dbReference>
<evidence type="ECO:0000259" key="12">
    <source>
        <dbReference type="PROSITE" id="PS51192"/>
    </source>
</evidence>
<dbReference type="PROSITE" id="PS00039">
    <property type="entry name" value="DEAD_ATP_HELICASE"/>
    <property type="match status" value="1"/>
</dbReference>
<dbReference type="PANTHER" id="PTHR47959">
    <property type="entry name" value="ATP-DEPENDENT RNA HELICASE RHLE-RELATED"/>
    <property type="match status" value="1"/>
</dbReference>
<evidence type="ECO:0000256" key="5">
    <source>
        <dbReference type="ARBA" id="ARBA00022806"/>
    </source>
</evidence>
<dbReference type="InterPro" id="IPR027417">
    <property type="entry name" value="P-loop_NTPase"/>
</dbReference>